<evidence type="ECO:0000256" key="2">
    <source>
        <dbReference type="ARBA" id="ARBA00022737"/>
    </source>
</evidence>
<keyword evidence="4" id="KW-0813">Transport</keyword>
<evidence type="ECO:0000313" key="7">
    <source>
        <dbReference type="Proteomes" id="UP000319576"/>
    </source>
</evidence>
<dbReference type="GO" id="GO:0030001">
    <property type="term" value="P:metal ion transport"/>
    <property type="evidence" value="ECO:0007669"/>
    <property type="project" value="TreeGrafter"/>
</dbReference>
<dbReference type="Proteomes" id="UP000319576">
    <property type="component" value="Chromosome"/>
</dbReference>
<dbReference type="SMART" id="SM00237">
    <property type="entry name" value="Calx_beta"/>
    <property type="match status" value="3"/>
</dbReference>
<keyword evidence="2" id="KW-0677">Repeat</keyword>
<evidence type="ECO:0000256" key="4">
    <source>
        <dbReference type="ARBA" id="ARBA00023065"/>
    </source>
</evidence>
<feature type="domain" description="Calx-beta" evidence="5">
    <location>
        <begin position="1071"/>
        <end position="1168"/>
    </location>
</feature>
<keyword evidence="4" id="KW-0406">Ion transport</keyword>
<dbReference type="Pfam" id="PF03160">
    <property type="entry name" value="Calx-beta"/>
    <property type="match status" value="2"/>
</dbReference>
<dbReference type="PANTHER" id="PTHR11878:SF65">
    <property type="entry name" value="NA_CA-EXCHANGE PROTEIN, ISOFORM G"/>
    <property type="match status" value="1"/>
</dbReference>
<dbReference type="GO" id="GO:0007154">
    <property type="term" value="P:cell communication"/>
    <property type="evidence" value="ECO:0007669"/>
    <property type="project" value="InterPro"/>
</dbReference>
<reference evidence="6 7" key="1">
    <citation type="submission" date="2019-02" db="EMBL/GenBank/DDBJ databases">
        <title>Deep-cultivation of Planctomycetes and their phenomic and genomic characterization uncovers novel biology.</title>
        <authorList>
            <person name="Wiegand S."/>
            <person name="Jogler M."/>
            <person name="Boedeker C."/>
            <person name="Pinto D."/>
            <person name="Vollmers J."/>
            <person name="Rivas-Marin E."/>
            <person name="Kohn T."/>
            <person name="Peeters S.H."/>
            <person name="Heuer A."/>
            <person name="Rast P."/>
            <person name="Oberbeckmann S."/>
            <person name="Bunk B."/>
            <person name="Jeske O."/>
            <person name="Meyerdierks A."/>
            <person name="Storesund J.E."/>
            <person name="Kallscheuer N."/>
            <person name="Luecker S."/>
            <person name="Lage O.M."/>
            <person name="Pohl T."/>
            <person name="Merkel B.J."/>
            <person name="Hornburger P."/>
            <person name="Mueller R.-W."/>
            <person name="Bruemmer F."/>
            <person name="Labrenz M."/>
            <person name="Spormann A.M."/>
            <person name="Op den Camp H."/>
            <person name="Overmann J."/>
            <person name="Amann R."/>
            <person name="Jetten M.S.M."/>
            <person name="Mascher T."/>
            <person name="Medema M.H."/>
            <person name="Devos D.P."/>
            <person name="Kaster A.-K."/>
            <person name="Ovreas L."/>
            <person name="Rohde M."/>
            <person name="Galperin M.Y."/>
            <person name="Jogler C."/>
        </authorList>
    </citation>
    <scope>NUCLEOTIDE SEQUENCE [LARGE SCALE GENOMIC DNA]</scope>
    <source>
        <strain evidence="6 7">ETA_A1</strain>
    </source>
</reference>
<dbReference type="SUPFAM" id="SSF141072">
    <property type="entry name" value="CalX-like"/>
    <property type="match status" value="3"/>
</dbReference>
<dbReference type="KEGG" id="uli:ETAA1_55490"/>
<accession>A0A517Y1H5</accession>
<dbReference type="RefSeq" id="WP_145243781.1">
    <property type="nucleotide sequence ID" value="NZ_CP036273.1"/>
</dbReference>
<evidence type="ECO:0000256" key="1">
    <source>
        <dbReference type="ARBA" id="ARBA00022729"/>
    </source>
</evidence>
<protein>
    <submittedName>
        <fullName evidence="6">Calx-beta domain protein</fullName>
    </submittedName>
</protein>
<gene>
    <name evidence="6" type="ORF">ETAA1_55490</name>
</gene>
<feature type="domain" description="Calx-beta" evidence="5">
    <location>
        <begin position="1182"/>
        <end position="1280"/>
    </location>
</feature>
<organism evidence="6 7">
    <name type="scientific">Urbifossiella limnaea</name>
    <dbReference type="NCBI Taxonomy" id="2528023"/>
    <lineage>
        <taxon>Bacteria</taxon>
        <taxon>Pseudomonadati</taxon>
        <taxon>Planctomycetota</taxon>
        <taxon>Planctomycetia</taxon>
        <taxon>Gemmatales</taxon>
        <taxon>Gemmataceae</taxon>
        <taxon>Urbifossiella</taxon>
    </lineage>
</organism>
<dbReference type="EMBL" id="CP036273">
    <property type="protein sequence ID" value="QDU23548.1"/>
    <property type="molecule type" value="Genomic_DNA"/>
</dbReference>
<proteinExistence type="predicted"/>
<evidence type="ECO:0000256" key="3">
    <source>
        <dbReference type="ARBA" id="ARBA00022837"/>
    </source>
</evidence>
<evidence type="ECO:0000313" key="6">
    <source>
        <dbReference type="EMBL" id="QDU23548.1"/>
    </source>
</evidence>
<keyword evidence="3" id="KW-0106">Calcium</keyword>
<dbReference type="InterPro" id="IPR038081">
    <property type="entry name" value="CalX-like_sf"/>
</dbReference>
<dbReference type="InterPro" id="IPR003644">
    <property type="entry name" value="Calx_beta"/>
</dbReference>
<keyword evidence="7" id="KW-1185">Reference proteome</keyword>
<sequence>MDGNTPAVGAALTTLNLDGDDIGNTDASADVIHVVSLPATVDAFVLGGAGLDTFNVGTANTLGNPGLLSPVQGDVSVDGEADGADLRVDGSGANAAANYEVTNNRVERSVPAAPLFGGVDYANLTTLLLAVGNGPNVVNVVSTVVPTTVMTNRGSDTINIGGDGVNGGLIPSLVAPRSHDGILGAVTIDGGTGAGLVAPVTPNFDTVNINDQDDTGASTYGISANTVTRTGAASITYNLGGNTEVLNVNGSVTAGSNTFNVTGTSATQSTTVNDGTATTSGTATFNIQGRAQQATATHTYNGFGGADTFTVNLAATALVTGTATTINGGDRASTSATRDRVNLNLAAGDAVARTVGINYSTTGGSAAVTGLSSGTFGVTTTETIVYTGGTDNEDLLTVSGSTNGSEVLSVTPLTPNEANVFLGDTPMLTVPPGTANNTDPGFAGGAAGSDLSLRGLAQATGLTINAGGGAGDRIVVNAPTETGSGVGFSGLPAAGLNSTVRAVNAAFDDVTITQSAVAITNYTAGGGGTALVQTNVGTGFGLIAGEATLTVNTGEEAGVRPAAFGTGNGGGLVADDVNVTLSTLFRIQVNGGTPLPPGAAPLTGDRLDIITPGDANIFSDANDPPNVTITSSVAGVPTQPVTTNSIELTLVTLGSGVVNVFGDNNNTATQADALVILGQDVDSTLGGGDLFGDNEFQLLIGGNNTQSLTNRAPVAVRNVLNLNVSGFAGDDDIVIDPFANSTTPWNVAVNVDAGAGDDDLVYGNVITNVFADATPDGSQATFDEAVVVEATLTPGAGSITSPGAVTITFQGTEDLSFFQNDTSLGDTDTLTIRTPDSAGVPETVTVNPDAAGTDADPIVDIDATVGVQLLQIENLSLVDQNNVQFFALALSFDLRNGADTFVVTPGANGTAINVNGGAPATAPGDTLDVRFAGTTTPTLSVTSGPPSYSGSWTFGNRAAVNFTSFETIFPTVTVAATTQATEPATNGAFTFTRSGDTALPLTINYTIAGTATGGADYATLTGTATFAAGSATVVVPVTVTDDLTFEGPETVIVTVAAGSSYVIGAAPANTSTVTIADNDTQPTVSIAADVSVTEGATALYTVTLSNPSTQIITVQVDTAGVTAVPNVDYTTNAQLLTFAPGQTSLTFSVATNNDLLDEADETFTVTLSSPTNATIDADCGTADGTITDNDTAPSFTIDDVTVDEGAGTATFTVTLSAVSGQTITVDYQTTDGAAVSPADFTATAATTLTFAPGVTTQTVTVSIAEDLLDEAAEAFTLELVNGRT</sequence>
<name>A0A517Y1H5_9BACT</name>
<feature type="domain" description="Calx-beta" evidence="5">
    <location>
        <begin position="960"/>
        <end position="1056"/>
    </location>
</feature>
<dbReference type="Gene3D" id="2.60.40.2030">
    <property type="match status" value="3"/>
</dbReference>
<dbReference type="GO" id="GO:0016020">
    <property type="term" value="C:membrane"/>
    <property type="evidence" value="ECO:0007669"/>
    <property type="project" value="InterPro"/>
</dbReference>
<evidence type="ECO:0000259" key="5">
    <source>
        <dbReference type="SMART" id="SM00237"/>
    </source>
</evidence>
<dbReference type="InterPro" id="IPR051171">
    <property type="entry name" value="CaCA"/>
</dbReference>
<keyword evidence="1" id="KW-0732">Signal</keyword>
<dbReference type="PANTHER" id="PTHR11878">
    <property type="entry name" value="SODIUM/CALCIUM EXCHANGER"/>
    <property type="match status" value="1"/>
</dbReference>
<dbReference type="OrthoDB" id="222299at2"/>